<dbReference type="OrthoDB" id="10060419at2759"/>
<dbReference type="EMBL" id="WNTK01001971">
    <property type="protein sequence ID" value="KAG9466569.1"/>
    <property type="molecule type" value="Genomic_DNA"/>
</dbReference>
<gene>
    <name evidence="1" type="ORF">GDO78_016401</name>
</gene>
<evidence type="ECO:0000313" key="1">
    <source>
        <dbReference type="EMBL" id="KAG9466569.1"/>
    </source>
</evidence>
<protein>
    <recommendedName>
        <fullName evidence="3">SCAN domain-containing protein 3</fullName>
    </recommendedName>
</protein>
<dbReference type="AlphaFoldDB" id="A0A8J6EAG3"/>
<reference evidence="1" key="1">
    <citation type="thesis" date="2020" institute="ProQuest LLC" country="789 East Eisenhower Parkway, Ann Arbor, MI, USA">
        <title>Comparative Genomics and Chromosome Evolution.</title>
        <authorList>
            <person name="Mudd A.B."/>
        </authorList>
    </citation>
    <scope>NUCLEOTIDE SEQUENCE</scope>
    <source>
        <strain evidence="1">HN-11 Male</strain>
        <tissue evidence="1">Kidney and liver</tissue>
    </source>
</reference>
<accession>A0A8J6EAG3</accession>
<dbReference type="PANTHER" id="PTHR45913">
    <property type="entry name" value="EPM2A-INTERACTING PROTEIN 1"/>
    <property type="match status" value="1"/>
</dbReference>
<dbReference type="PANTHER" id="PTHR45913:SF22">
    <property type="entry name" value="SCAN BOX DOMAIN-CONTAINING PROTEIN"/>
    <property type="match status" value="1"/>
</dbReference>
<evidence type="ECO:0008006" key="3">
    <source>
        <dbReference type="Google" id="ProtNLM"/>
    </source>
</evidence>
<comment type="caution">
    <text evidence="1">The sequence shown here is derived from an EMBL/GenBank/DDBJ whole genome shotgun (WGS) entry which is preliminary data.</text>
</comment>
<name>A0A8J6EAG3_ELECQ</name>
<organism evidence="1 2">
    <name type="scientific">Eleutherodactylus coqui</name>
    <name type="common">Puerto Rican coqui</name>
    <dbReference type="NCBI Taxonomy" id="57060"/>
    <lineage>
        <taxon>Eukaryota</taxon>
        <taxon>Metazoa</taxon>
        <taxon>Chordata</taxon>
        <taxon>Craniata</taxon>
        <taxon>Vertebrata</taxon>
        <taxon>Euteleostomi</taxon>
        <taxon>Amphibia</taxon>
        <taxon>Batrachia</taxon>
        <taxon>Anura</taxon>
        <taxon>Neobatrachia</taxon>
        <taxon>Hyloidea</taxon>
        <taxon>Eleutherodactylidae</taxon>
        <taxon>Eleutherodactylinae</taxon>
        <taxon>Eleutherodactylus</taxon>
        <taxon>Eleutherodactylus</taxon>
    </lineage>
</organism>
<keyword evidence="2" id="KW-1185">Reference proteome</keyword>
<proteinExistence type="predicted"/>
<evidence type="ECO:0000313" key="2">
    <source>
        <dbReference type="Proteomes" id="UP000770717"/>
    </source>
</evidence>
<dbReference type="Proteomes" id="UP000770717">
    <property type="component" value="Unassembled WGS sequence"/>
</dbReference>
<sequence length="387" mass="44314">MAEKKKCRQYSNEYLKYGFIPSPTSGQLPSCVVCEKAFSNETIKPSRLRDHFAKMHSDKAGKPISFFQGLMSKFENCSTIGKLFGKSSLNADKGLLTSYKVSLLIAQCGKSHSIGETLVLPAVKEIVSTMLGPDTCAIVKLIPLSNDIVSRRIDKMATDVEETLLDNIVAKHLCERLHDSLCYIIINAVNKIKEHSLNERLFRKLSQDHDEEYECLLLHIEVRWLSRRKCLRHFYKPYKLRDADLDVFCSHLKQAKEDMQTRLHDLCILEIPTRVLNPFSADAGEFHPRSQEELIDLKHDSEAQALFQKCGYECFWVKVKNSYPILWQEVKLLVLAFPSTYLVERSFSVVQQLLTKVKNKLQICVGGDLRLRLTKIEPDIVRLASAY</sequence>